<feature type="region of interest" description="Disordered" evidence="1">
    <location>
        <begin position="976"/>
        <end position="1005"/>
    </location>
</feature>
<feature type="region of interest" description="Disordered" evidence="1">
    <location>
        <begin position="267"/>
        <end position="292"/>
    </location>
</feature>
<dbReference type="Proteomes" id="UP000694621">
    <property type="component" value="Unplaced"/>
</dbReference>
<dbReference type="PANTHER" id="PTHR22774:SF15">
    <property type="entry name" value="BRIDGE-LIKE LIPID TRANSFER PROTEIN FAMILY MEMBER 3A"/>
    <property type="match status" value="1"/>
</dbReference>
<feature type="region of interest" description="Disordered" evidence="1">
    <location>
        <begin position="404"/>
        <end position="434"/>
    </location>
</feature>
<feature type="region of interest" description="Disordered" evidence="1">
    <location>
        <begin position="696"/>
        <end position="730"/>
    </location>
</feature>
<accession>A0A8B9H846</accession>
<feature type="compositionally biased region" description="Polar residues" evidence="1">
    <location>
        <begin position="415"/>
        <end position="429"/>
    </location>
</feature>
<feature type="region of interest" description="Disordered" evidence="1">
    <location>
        <begin position="811"/>
        <end position="851"/>
    </location>
</feature>
<feature type="compositionally biased region" description="Polar residues" evidence="1">
    <location>
        <begin position="825"/>
        <end position="839"/>
    </location>
</feature>
<dbReference type="AlphaFoldDB" id="A0A8B9H846"/>
<dbReference type="Pfam" id="PF24917">
    <property type="entry name" value="BLTP3A_B"/>
    <property type="match status" value="3"/>
</dbReference>
<feature type="compositionally biased region" description="Polar residues" evidence="1">
    <location>
        <begin position="894"/>
        <end position="920"/>
    </location>
</feature>
<evidence type="ECO:0000313" key="2">
    <source>
        <dbReference type="Ensembl" id="ENSAMXP00005007655.1"/>
    </source>
</evidence>
<reference evidence="2" key="1">
    <citation type="submission" date="2025-08" db="UniProtKB">
        <authorList>
            <consortium name="Ensembl"/>
        </authorList>
    </citation>
    <scope>IDENTIFICATION</scope>
</reference>
<dbReference type="PANTHER" id="PTHR22774">
    <property type="entry name" value="CHOREIN N-TERMINAL DOMAIN-CONTAINING PROTEIN"/>
    <property type="match status" value="1"/>
</dbReference>
<name>A0A8B9H846_ASTMX</name>
<protein>
    <submittedName>
        <fullName evidence="2">UHRF1 binding protein 1</fullName>
    </submittedName>
</protein>
<organism evidence="2 3">
    <name type="scientific">Astyanax mexicanus</name>
    <name type="common">Blind cave fish</name>
    <name type="synonym">Astyanax fasciatus mexicanus</name>
    <dbReference type="NCBI Taxonomy" id="7994"/>
    <lineage>
        <taxon>Eukaryota</taxon>
        <taxon>Metazoa</taxon>
        <taxon>Chordata</taxon>
        <taxon>Craniata</taxon>
        <taxon>Vertebrata</taxon>
        <taxon>Euteleostomi</taxon>
        <taxon>Actinopterygii</taxon>
        <taxon>Neopterygii</taxon>
        <taxon>Teleostei</taxon>
        <taxon>Ostariophysi</taxon>
        <taxon>Characiformes</taxon>
        <taxon>Characoidei</taxon>
        <taxon>Acestrorhamphidae</taxon>
        <taxon>Acestrorhamphinae</taxon>
        <taxon>Astyanax</taxon>
    </lineage>
</organism>
<proteinExistence type="predicted"/>
<dbReference type="InterPro" id="IPR026728">
    <property type="entry name" value="BLTP3A/B"/>
</dbReference>
<feature type="region of interest" description="Disordered" evidence="1">
    <location>
        <begin position="891"/>
        <end position="920"/>
    </location>
</feature>
<feature type="region of interest" description="Disordered" evidence="1">
    <location>
        <begin position="1089"/>
        <end position="1109"/>
    </location>
</feature>
<feature type="compositionally biased region" description="Acidic residues" evidence="1">
    <location>
        <begin position="812"/>
        <end position="824"/>
    </location>
</feature>
<evidence type="ECO:0000313" key="3">
    <source>
        <dbReference type="Proteomes" id="UP000694621"/>
    </source>
</evidence>
<dbReference type="Ensembl" id="ENSAMXT00005008623.1">
    <property type="protein sequence ID" value="ENSAMXP00005007655.1"/>
    <property type="gene ID" value="ENSAMXG00005004221.1"/>
</dbReference>
<evidence type="ECO:0000256" key="1">
    <source>
        <dbReference type="SAM" id="MobiDB-lite"/>
    </source>
</evidence>
<feature type="compositionally biased region" description="Polar residues" evidence="1">
    <location>
        <begin position="267"/>
        <end position="282"/>
    </location>
</feature>
<sequence length="1240" mass="135797">ACNWLKNQIHKCVIRFTKNLSPDKINLSTLKGEGQLSNLELDEEVLQNMLDLPTWLAVTRVYCNKAAIRIQWTKLKTSPICLFLDKVEVEMRTCEEPRPPNGPSPIAITAGQSEYGFAEKVVEGMSVIINSITIKVQARAFHASFELWQLQGYSLNPKWQKTDLRYTRITHPKRGEVLTFKEINWQSLRIEADAIESDDQDLGSTPLRLITNQGRIRIALKRRVKDCNVLASKLLFILDDLLWVLTDSQLKAMIHYAKSLSEAMEKSAQQGKSMAAESLQTAPPSPGPNPLWAEHPPAPVGTPSTLAQYFDLHDVKESSYHTFISRLDLHICNDSSSAETDEPPVPGSQGAMQLTFRKLGCDYYPFHRPGDGCRHWEGYCGAMDSRAQWAAKLLQEFQQRVDASGFPGPIADQNPPGTQSPARRTQGTTPPLKGRFRSSCMVFRVDDLDIHQVSTGGRNSKRTQSLLSCNRKTLQLPENTPAIHMQFTEYYFPHSPGTPVPCSNLYAQLNGLQLCVDAPSLLWMALFSRGLLRTLDQVKAFYHLQDSSKTDEHVDVRPVLDNVFDPSLFHRPQSLSFSLPQAVLSNTRHCPHGSLSDLQGVYSSFSAQPFFQTSPSPPFPRDRNTFHPLPPEFLHSSTEKLPSRSRDLWCLSLSRAGLGFEGTRRGPKGRVLPFVEPFAMSVWMCHPKALSGNLVSPAGSTGSGPDAPKSPGTNHVLPVQDDQTPVPEAPSAPVHILAQSITPVKVWLNHYQYVALLRMKDYIARLAGDLTRDPQSSGQVSEEKKANHPAVCISFLLEVLELSLLLPPTVAEPEEDAGSPEETDTQSITDSETSPSHRASGQALLQDGNVGENGTVRAWTRYKTNRFPFEDEGDCEGEGSVEEACEAVEEVDKQTAQNEQSQPATLVTSPPQSPAMTRDTSTFSLEGELSNALNATKDVTKDALNASLDLTKGALSITKDAFSILSRGSAVTKLFSTPAKEQTARPDDGSLRLQPLKHSSSQNSCDSGLLDSSIADDGLSVDSDTSENFIILLDSGIVSVLMLCVGGVSSVMEMRGEDVVVATEARSITPKQLGNQRLAELLAGLALPPGGPSSPAPLSRVPPSPGPRAPPAVCVRVEGGPAAGRHCPSAEGAGFLEVCVQGCRAELLTSTLNTLGPFLEDELTAEPPPIRLRIYNTSLTLKDDGPRVYPTAPQPVPVAFYLDSLVLERLDDGRLTLRRESRSNKTDLITSSLTFSVFFP</sequence>